<reference evidence="2" key="1">
    <citation type="journal article" date="2023" name="Mol. Phylogenet. Evol.">
        <title>Genome-scale phylogeny and comparative genomics of the fungal order Sordariales.</title>
        <authorList>
            <person name="Hensen N."/>
            <person name="Bonometti L."/>
            <person name="Westerberg I."/>
            <person name="Brannstrom I.O."/>
            <person name="Guillou S."/>
            <person name="Cros-Aarteil S."/>
            <person name="Calhoun S."/>
            <person name="Haridas S."/>
            <person name="Kuo A."/>
            <person name="Mondo S."/>
            <person name="Pangilinan J."/>
            <person name="Riley R."/>
            <person name="LaButti K."/>
            <person name="Andreopoulos B."/>
            <person name="Lipzen A."/>
            <person name="Chen C."/>
            <person name="Yan M."/>
            <person name="Daum C."/>
            <person name="Ng V."/>
            <person name="Clum A."/>
            <person name="Steindorff A."/>
            <person name="Ohm R.A."/>
            <person name="Martin F."/>
            <person name="Silar P."/>
            <person name="Natvig D.O."/>
            <person name="Lalanne C."/>
            <person name="Gautier V."/>
            <person name="Ament-Velasquez S.L."/>
            <person name="Kruys A."/>
            <person name="Hutchinson M.I."/>
            <person name="Powell A.J."/>
            <person name="Barry K."/>
            <person name="Miller A.N."/>
            <person name="Grigoriev I.V."/>
            <person name="Debuchy R."/>
            <person name="Gladieux P."/>
            <person name="Hiltunen Thoren M."/>
            <person name="Johannesson H."/>
        </authorList>
    </citation>
    <scope>NUCLEOTIDE SEQUENCE</scope>
    <source>
        <strain evidence="2">CBS 315.58</strain>
    </source>
</reference>
<organism evidence="2 3">
    <name type="scientific">Triangularia verruculosa</name>
    <dbReference type="NCBI Taxonomy" id="2587418"/>
    <lineage>
        <taxon>Eukaryota</taxon>
        <taxon>Fungi</taxon>
        <taxon>Dikarya</taxon>
        <taxon>Ascomycota</taxon>
        <taxon>Pezizomycotina</taxon>
        <taxon>Sordariomycetes</taxon>
        <taxon>Sordariomycetidae</taxon>
        <taxon>Sordariales</taxon>
        <taxon>Podosporaceae</taxon>
        <taxon>Triangularia</taxon>
    </lineage>
</organism>
<sequence length="586" mass="67002">MKLLSVHDIAAIDFTDAQTPRYAILSHTWEEEEVTFEQLRDPGSVHKKGYDKIHNTCLLAAQHGFEYAWVDTCCIDKSSSAELSEAINSMFYWYQQAAVCYVYLSDLAPDTNLSSESGLACSRWFTRGWTLQELIAPRDVRFYDREWNFRGTKMDLSHQIHTITGIPESLLRHESTVFDFATAQRMSWVARRETTRIEDIAYCMLGIFNVSMSPRYGERMEAFTRLQKKIIKQPMAELGIFAWTNKQARAGEVSGVLAESPSFFQDCTDMEASFQDSIYRNLALTTRGIQLDISIHQIKTGDHDKRCVMFVQLKISGSAMGISLRKISGNVYARLNPSTLVELNRYDIEWTDHMYYQLPVETILLARSLLHHRPFDPTDPVLGNRSSALKVRYAIDPRLPDLPLGSDRPYQLYPVAHWDSHHECFFGTNELSYGYSAFFFYVGSEEFFAACFWWNVDKPRALIVPLKGMDGTRVVVLQNCLDKMRFECAGQTERMIKRLLGDSVYDGSVGLEMPLRVHETQEPIMVSLTLTTIKEEIPEICANSVTILRIGVAVLTSETQTDVDPVRFRTGDVFGFDRNLCRVSHS</sequence>
<dbReference type="Pfam" id="PF06985">
    <property type="entry name" value="HET"/>
    <property type="match status" value="1"/>
</dbReference>
<dbReference type="PANTHER" id="PTHR10622">
    <property type="entry name" value="HET DOMAIN-CONTAINING PROTEIN"/>
    <property type="match status" value="1"/>
</dbReference>
<protein>
    <submittedName>
        <fullName evidence="2">Heterokaryon incompatibility protein-domain-containing protein</fullName>
    </submittedName>
</protein>
<dbReference type="InterPro" id="IPR010730">
    <property type="entry name" value="HET"/>
</dbReference>
<accession>A0AAN7ARE0</accession>
<dbReference type="EMBL" id="MU864005">
    <property type="protein sequence ID" value="KAK4195712.1"/>
    <property type="molecule type" value="Genomic_DNA"/>
</dbReference>
<dbReference type="Proteomes" id="UP001303160">
    <property type="component" value="Unassembled WGS sequence"/>
</dbReference>
<reference evidence="2" key="2">
    <citation type="submission" date="2023-05" db="EMBL/GenBank/DDBJ databases">
        <authorList>
            <consortium name="Lawrence Berkeley National Laboratory"/>
            <person name="Steindorff A."/>
            <person name="Hensen N."/>
            <person name="Bonometti L."/>
            <person name="Westerberg I."/>
            <person name="Brannstrom I.O."/>
            <person name="Guillou S."/>
            <person name="Cros-Aarteil S."/>
            <person name="Calhoun S."/>
            <person name="Haridas S."/>
            <person name="Kuo A."/>
            <person name="Mondo S."/>
            <person name="Pangilinan J."/>
            <person name="Riley R."/>
            <person name="Labutti K."/>
            <person name="Andreopoulos B."/>
            <person name="Lipzen A."/>
            <person name="Chen C."/>
            <person name="Yanf M."/>
            <person name="Daum C."/>
            <person name="Ng V."/>
            <person name="Clum A."/>
            <person name="Ohm R."/>
            <person name="Martin F."/>
            <person name="Silar P."/>
            <person name="Natvig D."/>
            <person name="Lalanne C."/>
            <person name="Gautier V."/>
            <person name="Ament-Velasquez S.L."/>
            <person name="Kruys A."/>
            <person name="Hutchinson M.I."/>
            <person name="Powell A.J."/>
            <person name="Barry K."/>
            <person name="Miller A.N."/>
            <person name="Grigoriev I.V."/>
            <person name="Debuchy R."/>
            <person name="Gladieux P."/>
            <person name="Thoren M.H."/>
            <person name="Johannesson H."/>
        </authorList>
    </citation>
    <scope>NUCLEOTIDE SEQUENCE</scope>
    <source>
        <strain evidence="2">CBS 315.58</strain>
    </source>
</reference>
<comment type="caution">
    <text evidence="2">The sequence shown here is derived from an EMBL/GenBank/DDBJ whole genome shotgun (WGS) entry which is preliminary data.</text>
</comment>
<gene>
    <name evidence="2" type="ORF">QBC40DRAFT_315586</name>
</gene>
<evidence type="ECO:0000313" key="2">
    <source>
        <dbReference type="EMBL" id="KAK4195712.1"/>
    </source>
</evidence>
<dbReference type="PANTHER" id="PTHR10622:SF12">
    <property type="entry name" value="HET DOMAIN-CONTAINING PROTEIN"/>
    <property type="match status" value="1"/>
</dbReference>
<dbReference type="AlphaFoldDB" id="A0AAN7ARE0"/>
<proteinExistence type="predicted"/>
<keyword evidence="3" id="KW-1185">Reference proteome</keyword>
<evidence type="ECO:0000259" key="1">
    <source>
        <dbReference type="Pfam" id="PF06985"/>
    </source>
</evidence>
<evidence type="ECO:0000313" key="3">
    <source>
        <dbReference type="Proteomes" id="UP001303160"/>
    </source>
</evidence>
<name>A0AAN7ARE0_9PEZI</name>
<feature type="domain" description="Heterokaryon incompatibility" evidence="1">
    <location>
        <begin position="22"/>
        <end position="111"/>
    </location>
</feature>